<evidence type="ECO:0000256" key="12">
    <source>
        <dbReference type="ARBA" id="ARBA00023136"/>
    </source>
</evidence>
<evidence type="ECO:0000256" key="7">
    <source>
        <dbReference type="ARBA" id="ARBA00022723"/>
    </source>
</evidence>
<dbReference type="RefSeq" id="WP_203731334.1">
    <property type="nucleotide sequence ID" value="NZ_BAAATX010000011.1"/>
</dbReference>
<keyword evidence="7" id="KW-0479">Metal-binding</keyword>
<keyword evidence="8" id="KW-0378">Hydrolase</keyword>
<dbReference type="InterPro" id="IPR052348">
    <property type="entry name" value="Metallopeptidase_M50B"/>
</dbReference>
<dbReference type="InterPro" id="IPR044537">
    <property type="entry name" value="Rip2-like"/>
</dbReference>
<evidence type="ECO:0000256" key="5">
    <source>
        <dbReference type="ARBA" id="ARBA00022670"/>
    </source>
</evidence>
<dbReference type="EMBL" id="BOML01000048">
    <property type="protein sequence ID" value="GIE04520.1"/>
    <property type="molecule type" value="Genomic_DNA"/>
</dbReference>
<comment type="similarity">
    <text evidence="3">Belongs to the peptidase M50B family.</text>
</comment>
<feature type="transmembrane region" description="Helical" evidence="13">
    <location>
        <begin position="178"/>
        <end position="199"/>
    </location>
</feature>
<evidence type="ECO:0000256" key="11">
    <source>
        <dbReference type="ARBA" id="ARBA00023049"/>
    </source>
</evidence>
<dbReference type="PANTHER" id="PTHR35864">
    <property type="entry name" value="ZINC METALLOPROTEASE MJ0611-RELATED"/>
    <property type="match status" value="1"/>
</dbReference>
<feature type="transmembrane region" description="Helical" evidence="13">
    <location>
        <begin position="20"/>
        <end position="39"/>
    </location>
</feature>
<proteinExistence type="inferred from homology"/>
<keyword evidence="5 15" id="KW-0645">Protease</keyword>
<feature type="transmembrane region" description="Helical" evidence="13">
    <location>
        <begin position="93"/>
        <end position="118"/>
    </location>
</feature>
<evidence type="ECO:0000256" key="13">
    <source>
        <dbReference type="SAM" id="Phobius"/>
    </source>
</evidence>
<dbReference type="GO" id="GO:0006508">
    <property type="term" value="P:proteolysis"/>
    <property type="evidence" value="ECO:0007669"/>
    <property type="project" value="UniProtKB-KW"/>
</dbReference>
<keyword evidence="12 13" id="KW-0472">Membrane</keyword>
<evidence type="ECO:0000256" key="9">
    <source>
        <dbReference type="ARBA" id="ARBA00022833"/>
    </source>
</evidence>
<dbReference type="CDD" id="cd06158">
    <property type="entry name" value="S2P-M50_like_1"/>
    <property type="match status" value="1"/>
</dbReference>
<keyword evidence="6 13" id="KW-0812">Transmembrane</keyword>
<evidence type="ECO:0000256" key="10">
    <source>
        <dbReference type="ARBA" id="ARBA00022989"/>
    </source>
</evidence>
<evidence type="ECO:0000256" key="2">
    <source>
        <dbReference type="ARBA" id="ARBA00004651"/>
    </source>
</evidence>
<keyword evidence="10 13" id="KW-1133">Transmembrane helix</keyword>
<dbReference type="PANTHER" id="PTHR35864:SF1">
    <property type="entry name" value="ZINC METALLOPROTEASE YWHC-RELATED"/>
    <property type="match status" value="1"/>
</dbReference>
<accession>A0ABQ3Z3W9</accession>
<evidence type="ECO:0000259" key="14">
    <source>
        <dbReference type="Pfam" id="PF02163"/>
    </source>
</evidence>
<comment type="cofactor">
    <cofactor evidence="1">
        <name>Zn(2+)</name>
        <dbReference type="ChEBI" id="CHEBI:29105"/>
    </cofactor>
</comment>
<dbReference type="Pfam" id="PF02163">
    <property type="entry name" value="Peptidase_M50"/>
    <property type="match status" value="1"/>
</dbReference>
<comment type="caution">
    <text evidence="15">The sequence shown here is derived from an EMBL/GenBank/DDBJ whole genome shotgun (WGS) entry which is preliminary data.</text>
</comment>
<evidence type="ECO:0000256" key="6">
    <source>
        <dbReference type="ARBA" id="ARBA00022692"/>
    </source>
</evidence>
<feature type="domain" description="Peptidase M50" evidence="14">
    <location>
        <begin position="55"/>
        <end position="234"/>
    </location>
</feature>
<organism evidence="15 16">
    <name type="scientific">Paractinoplanes durhamensis</name>
    <dbReference type="NCBI Taxonomy" id="113563"/>
    <lineage>
        <taxon>Bacteria</taxon>
        <taxon>Bacillati</taxon>
        <taxon>Actinomycetota</taxon>
        <taxon>Actinomycetes</taxon>
        <taxon>Micromonosporales</taxon>
        <taxon>Micromonosporaceae</taxon>
        <taxon>Paractinoplanes</taxon>
    </lineage>
</organism>
<dbReference type="Proteomes" id="UP000637628">
    <property type="component" value="Unassembled WGS sequence"/>
</dbReference>
<evidence type="ECO:0000256" key="4">
    <source>
        <dbReference type="ARBA" id="ARBA00022475"/>
    </source>
</evidence>
<evidence type="ECO:0000313" key="15">
    <source>
        <dbReference type="EMBL" id="GIE04520.1"/>
    </source>
</evidence>
<keyword evidence="4" id="KW-1003">Cell membrane</keyword>
<evidence type="ECO:0000256" key="3">
    <source>
        <dbReference type="ARBA" id="ARBA00007931"/>
    </source>
</evidence>
<name>A0ABQ3Z3W9_9ACTN</name>
<evidence type="ECO:0000256" key="1">
    <source>
        <dbReference type="ARBA" id="ARBA00001947"/>
    </source>
</evidence>
<feature type="transmembrane region" description="Helical" evidence="13">
    <location>
        <begin position="130"/>
        <end position="153"/>
    </location>
</feature>
<gene>
    <name evidence="15" type="ORF">Adu01nite_58700</name>
</gene>
<protein>
    <submittedName>
        <fullName evidence="15">Site-2 protease family protein</fullName>
    </submittedName>
</protein>
<comment type="subcellular location">
    <subcellularLocation>
        <location evidence="2">Cell membrane</location>
        <topology evidence="2">Multi-pass membrane protein</topology>
    </subcellularLocation>
</comment>
<keyword evidence="16" id="KW-1185">Reference proteome</keyword>
<reference evidence="15 16" key="1">
    <citation type="submission" date="2021-01" db="EMBL/GenBank/DDBJ databases">
        <title>Whole genome shotgun sequence of Actinoplanes durhamensis NBRC 14914.</title>
        <authorList>
            <person name="Komaki H."/>
            <person name="Tamura T."/>
        </authorList>
    </citation>
    <scope>NUCLEOTIDE SEQUENCE [LARGE SCALE GENOMIC DNA]</scope>
    <source>
        <strain evidence="15 16">NBRC 14914</strain>
    </source>
</reference>
<feature type="transmembrane region" description="Helical" evidence="13">
    <location>
        <begin position="220"/>
        <end position="237"/>
    </location>
</feature>
<evidence type="ECO:0000313" key="16">
    <source>
        <dbReference type="Proteomes" id="UP000637628"/>
    </source>
</evidence>
<keyword evidence="11" id="KW-0482">Metalloprotease</keyword>
<keyword evidence="9" id="KW-0862">Zinc</keyword>
<dbReference type="GO" id="GO:0008233">
    <property type="term" value="F:peptidase activity"/>
    <property type="evidence" value="ECO:0007669"/>
    <property type="project" value="UniProtKB-KW"/>
</dbReference>
<feature type="transmembrane region" description="Helical" evidence="13">
    <location>
        <begin position="46"/>
        <end position="73"/>
    </location>
</feature>
<evidence type="ECO:0000256" key="8">
    <source>
        <dbReference type="ARBA" id="ARBA00022801"/>
    </source>
</evidence>
<sequence>MTYEPVYTRTPRNAFIPSPVFVGIVAVFGVSAWMTWTGFGNVKVDVFLFIVTGWLLSLCLHEYAHALIGFFSGDKTVADRGYLRLNPLKYTSPLLSIVLPVVVVILGGIGLPGGAVWIDHTHIRSKVKDSLISAAGPLTNVVLALVLAIPFWAGFGPKLVELGSGQYGLVGDTTHLEFWSALAALAFLQITASVLNFLPIPGLDGGSIIAPWMSPAYQRAWNLFAPYGFILLFLALWQTRLGQYFFDVVYWLGERLGLSEALVQLGLQMMRFWSGS</sequence>
<dbReference type="InterPro" id="IPR008915">
    <property type="entry name" value="Peptidase_M50"/>
</dbReference>